<proteinExistence type="predicted"/>
<dbReference type="SMART" id="SM00271">
    <property type="entry name" value="DnaJ"/>
    <property type="match status" value="1"/>
</dbReference>
<dbReference type="SUPFAM" id="SSF46565">
    <property type="entry name" value="Chaperone J-domain"/>
    <property type="match status" value="1"/>
</dbReference>
<dbReference type="PANTHER" id="PTHR24074">
    <property type="entry name" value="CO-CHAPERONE PROTEIN DJLA"/>
    <property type="match status" value="1"/>
</dbReference>
<evidence type="ECO:0000259" key="1">
    <source>
        <dbReference type="PROSITE" id="PS50076"/>
    </source>
</evidence>
<reference evidence="2 3" key="1">
    <citation type="journal article" date="2015" name="Genome Biol. Evol.">
        <title>Comparative Genomics of a Bacterivorous Green Alga Reveals Evolutionary Causalities and Consequences of Phago-Mixotrophic Mode of Nutrition.</title>
        <authorList>
            <person name="Burns J.A."/>
            <person name="Paasch A."/>
            <person name="Narechania A."/>
            <person name="Kim E."/>
        </authorList>
    </citation>
    <scope>NUCLEOTIDE SEQUENCE [LARGE SCALE GENOMIC DNA]</scope>
    <source>
        <strain evidence="2 3">PLY_AMNH</strain>
    </source>
</reference>
<name>A0AAE0GN67_9CHLO</name>
<comment type="caution">
    <text evidence="2">The sequence shown here is derived from an EMBL/GenBank/DDBJ whole genome shotgun (WGS) entry which is preliminary data.</text>
</comment>
<evidence type="ECO:0000313" key="2">
    <source>
        <dbReference type="EMBL" id="KAK3281199.1"/>
    </source>
</evidence>
<dbReference type="InterPro" id="IPR001623">
    <property type="entry name" value="DnaJ_domain"/>
</dbReference>
<dbReference type="InterPro" id="IPR018253">
    <property type="entry name" value="DnaJ_domain_CS"/>
</dbReference>
<dbReference type="InterPro" id="IPR050817">
    <property type="entry name" value="DjlA_DnaK_co-chaperone"/>
</dbReference>
<dbReference type="PROSITE" id="PS00636">
    <property type="entry name" value="DNAJ_1"/>
    <property type="match status" value="1"/>
</dbReference>
<dbReference type="Proteomes" id="UP001190700">
    <property type="component" value="Unassembled WGS sequence"/>
</dbReference>
<keyword evidence="3" id="KW-1185">Reference proteome</keyword>
<dbReference type="Gene3D" id="1.10.287.110">
    <property type="entry name" value="DnaJ domain"/>
    <property type="match status" value="1"/>
</dbReference>
<evidence type="ECO:0000313" key="3">
    <source>
        <dbReference type="Proteomes" id="UP001190700"/>
    </source>
</evidence>
<organism evidence="2 3">
    <name type="scientific">Cymbomonas tetramitiformis</name>
    <dbReference type="NCBI Taxonomy" id="36881"/>
    <lineage>
        <taxon>Eukaryota</taxon>
        <taxon>Viridiplantae</taxon>
        <taxon>Chlorophyta</taxon>
        <taxon>Pyramimonadophyceae</taxon>
        <taxon>Pyramimonadales</taxon>
        <taxon>Pyramimonadaceae</taxon>
        <taxon>Cymbomonas</taxon>
    </lineage>
</organism>
<dbReference type="PRINTS" id="PR00625">
    <property type="entry name" value="JDOMAIN"/>
</dbReference>
<gene>
    <name evidence="2" type="ORF">CYMTET_10998</name>
</gene>
<dbReference type="PROSITE" id="PS50076">
    <property type="entry name" value="DNAJ_2"/>
    <property type="match status" value="1"/>
</dbReference>
<feature type="domain" description="J" evidence="1">
    <location>
        <begin position="436"/>
        <end position="507"/>
    </location>
</feature>
<dbReference type="EMBL" id="LGRX02003965">
    <property type="protein sequence ID" value="KAK3281199.1"/>
    <property type="molecule type" value="Genomic_DNA"/>
</dbReference>
<protein>
    <recommendedName>
        <fullName evidence="1">J domain-containing protein</fullName>
    </recommendedName>
</protein>
<accession>A0AAE0GN67</accession>
<dbReference type="InterPro" id="IPR036869">
    <property type="entry name" value="J_dom_sf"/>
</dbReference>
<dbReference type="Pfam" id="PF00226">
    <property type="entry name" value="DnaJ"/>
    <property type="match status" value="1"/>
</dbReference>
<dbReference type="CDD" id="cd06257">
    <property type="entry name" value="DnaJ"/>
    <property type="match status" value="1"/>
</dbReference>
<dbReference type="AlphaFoldDB" id="A0AAE0GN67"/>
<sequence>MNEPFFNVLLSVTNAKNTATTPCKLILGYYLNAEEAKKRFEAKQRESVLGPSSLWEGNKHAVARQVYLPFYLFTAKINLRFKGTVGLKGPNEDSLRWLELHEWRERNGIVFEKSEKEMQVYGSYRYRRQLGKAAAVGPLVEHARSFHSPDVHEDQQVDELTMSPEVAWRIALSELHVRATEHACDILREDFHVTRVKDVKISLEVLEKQHTTVLLPAFVLDYTYLDKVLNCGRRVGQEYDALISGATGFVQAKAHMSPLRAQVYTGAVFGFAALTEMAIDPAVTSFTSMEGVFCLAIASTLARGAVHILEMSMDTRDQEETQLQEEMQAEAFNAAWSGLGYLSDELLWQLEEKEWDRWAKHDAWTEAAMSTWAEDLLSQQTNRREGMVKWHQQQSELRRQREEQMLRDEVKRRKYGGGFRGRVSRPSERSPRDYLGYFAVLGLQHTIAEATDEDIKAAFRRKAMELHPDRFKEGRERVTAAESFKKLQEAYQVLKDPVQRSAYIDRGRM</sequence>